<protein>
    <recommendedName>
        <fullName evidence="7">Peptidase S1 domain-containing protein</fullName>
    </recommendedName>
</protein>
<proteinExistence type="inferred from homology"/>
<sequence length="248" mass="27572">MKLCLIVASLCCFTIVRAQIRQVGAKDVSVQQYPFIAVISYARQLIGNGALIAPKWILTSASAVYSYPDSEYNVALGASDFYGSGKWYKVGQIFRHPEFVGWDYNIAMVLIRGKVQYTDTIQPIAIGTSFPETIEVTMLSYGQNEHNTTHLRGATYTLISDNTDCIRLLDEYMAKEMIWNRNGFCMIPPPGTIQGQWFNDAGAPMVAQGQLYAVFAFAEHEGGLNEGSVATRVASFHGWIQTIMSRKP</sequence>
<keyword evidence="9" id="KW-1185">Reference proteome</keyword>
<dbReference type="EMBL" id="AXCM01014428">
    <property type="status" value="NOT_ANNOTATED_CDS"/>
    <property type="molecule type" value="Genomic_DNA"/>
</dbReference>
<dbReference type="InterPro" id="IPR043504">
    <property type="entry name" value="Peptidase_S1_PA_chymotrypsin"/>
</dbReference>
<evidence type="ECO:0000256" key="3">
    <source>
        <dbReference type="ARBA" id="ARBA00022825"/>
    </source>
</evidence>
<evidence type="ECO:0000313" key="8">
    <source>
        <dbReference type="EnsemblMetazoa" id="ACUA006525-PA"/>
    </source>
</evidence>
<keyword evidence="6" id="KW-0732">Signal</keyword>
<dbReference type="InterPro" id="IPR050430">
    <property type="entry name" value="Peptidase_S1"/>
</dbReference>
<reference evidence="9" key="1">
    <citation type="submission" date="2013-09" db="EMBL/GenBank/DDBJ databases">
        <title>The Genome Sequence of Anopheles culicifacies species A.</title>
        <authorList>
            <consortium name="The Broad Institute Genomics Platform"/>
            <person name="Neafsey D.E."/>
            <person name="Besansky N."/>
            <person name="Howell P."/>
            <person name="Walton C."/>
            <person name="Young S.K."/>
            <person name="Zeng Q."/>
            <person name="Gargeya S."/>
            <person name="Fitzgerald M."/>
            <person name="Haas B."/>
            <person name="Abouelleil A."/>
            <person name="Allen A.W."/>
            <person name="Alvarado L."/>
            <person name="Arachchi H.M."/>
            <person name="Berlin A.M."/>
            <person name="Chapman S.B."/>
            <person name="Gainer-Dewar J."/>
            <person name="Goldberg J."/>
            <person name="Griggs A."/>
            <person name="Gujja S."/>
            <person name="Hansen M."/>
            <person name="Howarth C."/>
            <person name="Imamovic A."/>
            <person name="Ireland A."/>
            <person name="Larimer J."/>
            <person name="McCowan C."/>
            <person name="Murphy C."/>
            <person name="Pearson M."/>
            <person name="Poon T.W."/>
            <person name="Priest M."/>
            <person name="Roberts A."/>
            <person name="Saif S."/>
            <person name="Shea T."/>
            <person name="Sisk P."/>
            <person name="Sykes S."/>
            <person name="Wortman J."/>
            <person name="Nusbaum C."/>
            <person name="Birren B."/>
        </authorList>
    </citation>
    <scope>NUCLEOTIDE SEQUENCE [LARGE SCALE GENOMIC DNA]</scope>
    <source>
        <strain evidence="9">A-37</strain>
    </source>
</reference>
<feature type="domain" description="Peptidase S1" evidence="7">
    <location>
        <begin position="22"/>
        <end position="245"/>
    </location>
</feature>
<dbReference type="Pfam" id="PF00089">
    <property type="entry name" value="Trypsin"/>
    <property type="match status" value="1"/>
</dbReference>
<dbReference type="GO" id="GO:0004252">
    <property type="term" value="F:serine-type endopeptidase activity"/>
    <property type="evidence" value="ECO:0007669"/>
    <property type="project" value="InterPro"/>
</dbReference>
<feature type="chain" id="PRO_5008127802" description="Peptidase S1 domain-containing protein" evidence="6">
    <location>
        <begin position="19"/>
        <end position="248"/>
    </location>
</feature>
<keyword evidence="3" id="KW-0720">Serine protease</keyword>
<dbReference type="PANTHER" id="PTHR24276:SF96">
    <property type="entry name" value="PEPTIDASE S1 DOMAIN-CONTAINING PROTEIN"/>
    <property type="match status" value="1"/>
</dbReference>
<keyword evidence="2" id="KW-0378">Hydrolase</keyword>
<organism evidence="8 9">
    <name type="scientific">Anopheles culicifacies</name>
    <dbReference type="NCBI Taxonomy" id="139723"/>
    <lineage>
        <taxon>Eukaryota</taxon>
        <taxon>Metazoa</taxon>
        <taxon>Ecdysozoa</taxon>
        <taxon>Arthropoda</taxon>
        <taxon>Hexapoda</taxon>
        <taxon>Insecta</taxon>
        <taxon>Pterygota</taxon>
        <taxon>Neoptera</taxon>
        <taxon>Endopterygota</taxon>
        <taxon>Diptera</taxon>
        <taxon>Nematocera</taxon>
        <taxon>Culicoidea</taxon>
        <taxon>Culicidae</taxon>
        <taxon>Anophelinae</taxon>
        <taxon>Anopheles</taxon>
        <taxon>culicifacies species complex</taxon>
    </lineage>
</organism>
<evidence type="ECO:0000256" key="2">
    <source>
        <dbReference type="ARBA" id="ARBA00022801"/>
    </source>
</evidence>
<reference evidence="8" key="2">
    <citation type="submission" date="2020-05" db="UniProtKB">
        <authorList>
            <consortium name="EnsemblMetazoa"/>
        </authorList>
    </citation>
    <scope>IDENTIFICATION</scope>
    <source>
        <strain evidence="8">A-37</strain>
    </source>
</reference>
<evidence type="ECO:0000313" key="9">
    <source>
        <dbReference type="Proteomes" id="UP000075883"/>
    </source>
</evidence>
<dbReference type="SMART" id="SM00020">
    <property type="entry name" value="Tryp_SPc"/>
    <property type="match status" value="1"/>
</dbReference>
<accession>A0A182M0K1</accession>
<dbReference type="GO" id="GO:0006508">
    <property type="term" value="P:proteolysis"/>
    <property type="evidence" value="ECO:0007669"/>
    <property type="project" value="UniProtKB-KW"/>
</dbReference>
<evidence type="ECO:0000256" key="1">
    <source>
        <dbReference type="ARBA" id="ARBA00022670"/>
    </source>
</evidence>
<dbReference type="AlphaFoldDB" id="A0A182M0K1"/>
<keyword evidence="4" id="KW-1015">Disulfide bond</keyword>
<evidence type="ECO:0000256" key="4">
    <source>
        <dbReference type="ARBA" id="ARBA00023157"/>
    </source>
</evidence>
<dbReference type="VEuPathDB" id="VectorBase:ACUA006525"/>
<dbReference type="STRING" id="139723.A0A182M0K1"/>
<dbReference type="EnsemblMetazoa" id="ACUA006525-RA">
    <property type="protein sequence ID" value="ACUA006525-PA"/>
    <property type="gene ID" value="ACUA006525"/>
</dbReference>
<feature type="signal peptide" evidence="6">
    <location>
        <begin position="1"/>
        <end position="18"/>
    </location>
</feature>
<dbReference type="SUPFAM" id="SSF50494">
    <property type="entry name" value="Trypsin-like serine proteases"/>
    <property type="match status" value="1"/>
</dbReference>
<dbReference type="PROSITE" id="PS50240">
    <property type="entry name" value="TRYPSIN_DOM"/>
    <property type="match status" value="1"/>
</dbReference>
<dbReference type="PANTHER" id="PTHR24276">
    <property type="entry name" value="POLYSERASE-RELATED"/>
    <property type="match status" value="1"/>
</dbReference>
<evidence type="ECO:0000256" key="5">
    <source>
        <dbReference type="ARBA" id="ARBA00024195"/>
    </source>
</evidence>
<dbReference type="Gene3D" id="2.40.10.10">
    <property type="entry name" value="Trypsin-like serine proteases"/>
    <property type="match status" value="1"/>
</dbReference>
<name>A0A182M0K1_9DIPT</name>
<dbReference type="Proteomes" id="UP000075883">
    <property type="component" value="Unassembled WGS sequence"/>
</dbReference>
<evidence type="ECO:0000256" key="6">
    <source>
        <dbReference type="SAM" id="SignalP"/>
    </source>
</evidence>
<evidence type="ECO:0000259" key="7">
    <source>
        <dbReference type="PROSITE" id="PS50240"/>
    </source>
</evidence>
<comment type="similarity">
    <text evidence="5">Belongs to the peptidase S1 family. CLIP subfamily.</text>
</comment>
<keyword evidence="1" id="KW-0645">Protease</keyword>
<dbReference type="InterPro" id="IPR009003">
    <property type="entry name" value="Peptidase_S1_PA"/>
</dbReference>
<dbReference type="InterPro" id="IPR001254">
    <property type="entry name" value="Trypsin_dom"/>
</dbReference>